<organism evidence="1 2">
    <name type="scientific">Aliivibrio logei</name>
    <name type="common">Vibrio logei</name>
    <dbReference type="NCBI Taxonomy" id="688"/>
    <lineage>
        <taxon>Bacteria</taxon>
        <taxon>Pseudomonadati</taxon>
        <taxon>Pseudomonadota</taxon>
        <taxon>Gammaproteobacteria</taxon>
        <taxon>Vibrionales</taxon>
        <taxon>Vibrionaceae</taxon>
        <taxon>Aliivibrio</taxon>
    </lineage>
</organism>
<dbReference type="AlphaFoldDB" id="A0A1B9P4L0"/>
<accession>A0A1B9P4L0</accession>
<protein>
    <submittedName>
        <fullName evidence="1">Uncharacterized protein</fullName>
    </submittedName>
</protein>
<evidence type="ECO:0000313" key="1">
    <source>
        <dbReference type="EMBL" id="OCH23833.1"/>
    </source>
</evidence>
<evidence type="ECO:0000313" key="2">
    <source>
        <dbReference type="Proteomes" id="UP000093523"/>
    </source>
</evidence>
<name>A0A1B9P4L0_ALILO</name>
<gene>
    <name evidence="1" type="ORF">A6E04_00040</name>
</gene>
<dbReference type="EMBL" id="MAJU01000002">
    <property type="protein sequence ID" value="OCH23833.1"/>
    <property type="molecule type" value="Genomic_DNA"/>
</dbReference>
<dbReference type="Proteomes" id="UP000093523">
    <property type="component" value="Unassembled WGS sequence"/>
</dbReference>
<comment type="caution">
    <text evidence="1">The sequence shown here is derived from an EMBL/GenBank/DDBJ whole genome shotgun (WGS) entry which is preliminary data.</text>
</comment>
<reference evidence="1 2" key="1">
    <citation type="submission" date="2016-06" db="EMBL/GenBank/DDBJ databases">
        <authorList>
            <person name="Kjaerup R.B."/>
            <person name="Dalgaard T.S."/>
            <person name="Juul-Madsen H.R."/>
        </authorList>
    </citation>
    <scope>NUCLEOTIDE SEQUENCE [LARGE SCALE GENOMIC DNA]</scope>
    <source>
        <strain evidence="1 2">1S159</strain>
    </source>
</reference>
<proteinExistence type="predicted"/>
<dbReference type="STRING" id="688.A6E04_00040"/>
<sequence length="65" mass="7422">MHSQKTNFEKLAFSSAPSTQVLLSPFERLRSWTETVLIKNQTAPTINLIGAKLYINFARLQIILM</sequence>